<dbReference type="OrthoDB" id="3470164at2"/>
<evidence type="ECO:0000313" key="3">
    <source>
        <dbReference type="EMBL" id="TDD68426.1"/>
    </source>
</evidence>
<accession>A0A4R5AB92</accession>
<dbReference type="EMBL" id="SMKU01000339">
    <property type="protein sequence ID" value="TDD68426.1"/>
    <property type="molecule type" value="Genomic_DNA"/>
</dbReference>
<dbReference type="AlphaFoldDB" id="A0A4R5AB92"/>
<keyword evidence="1" id="KW-1133">Transmembrane helix</keyword>
<dbReference type="Proteomes" id="UP000294513">
    <property type="component" value="Unassembled WGS sequence"/>
</dbReference>
<keyword evidence="4" id="KW-1185">Reference proteome</keyword>
<reference evidence="3 4" key="1">
    <citation type="submission" date="2019-03" db="EMBL/GenBank/DDBJ databases">
        <title>Draft genome sequences of novel Actinobacteria.</title>
        <authorList>
            <person name="Sahin N."/>
            <person name="Ay H."/>
            <person name="Saygin H."/>
        </authorList>
    </citation>
    <scope>NUCLEOTIDE SEQUENCE [LARGE SCALE GENOMIC DNA]</scope>
    <source>
        <strain evidence="3 4">H3C3</strain>
    </source>
</reference>
<proteinExistence type="predicted"/>
<evidence type="ECO:0000313" key="4">
    <source>
        <dbReference type="Proteomes" id="UP000294513"/>
    </source>
</evidence>
<keyword evidence="2" id="KW-0732">Signal</keyword>
<feature type="signal peptide" evidence="2">
    <location>
        <begin position="1"/>
        <end position="26"/>
    </location>
</feature>
<evidence type="ECO:0000256" key="2">
    <source>
        <dbReference type="SAM" id="SignalP"/>
    </source>
</evidence>
<feature type="chain" id="PRO_5020355827" description="LPXTG cell wall anchor domain-containing protein" evidence="2">
    <location>
        <begin position="27"/>
        <end position="264"/>
    </location>
</feature>
<keyword evidence="1" id="KW-0812">Transmembrane</keyword>
<organism evidence="3 4">
    <name type="scientific">Actinomadura rubrisoli</name>
    <dbReference type="NCBI Taxonomy" id="2530368"/>
    <lineage>
        <taxon>Bacteria</taxon>
        <taxon>Bacillati</taxon>
        <taxon>Actinomycetota</taxon>
        <taxon>Actinomycetes</taxon>
        <taxon>Streptosporangiales</taxon>
        <taxon>Thermomonosporaceae</taxon>
        <taxon>Actinomadura</taxon>
    </lineage>
</organism>
<comment type="caution">
    <text evidence="3">The sequence shown here is derived from an EMBL/GenBank/DDBJ whole genome shotgun (WGS) entry which is preliminary data.</text>
</comment>
<dbReference type="RefSeq" id="WP_131902319.1">
    <property type="nucleotide sequence ID" value="NZ_SMKU01000339.1"/>
</dbReference>
<protein>
    <recommendedName>
        <fullName evidence="5">LPXTG cell wall anchor domain-containing protein</fullName>
    </recommendedName>
</protein>
<evidence type="ECO:0008006" key="5">
    <source>
        <dbReference type="Google" id="ProtNLM"/>
    </source>
</evidence>
<sequence>MRTTAKVTAAALIGGTVLMGGNAAQAGAPPSDEAAAQKAASSAAAQQRLGQFFVHLDQHQRGQLTNQAVTPAAIAAKAPTLEGDVHRVYSLNPEFVKGTPNAPAARFAYMAVGAKSATGQHATVWLTKSGASWTIMNVISGSEEAVYPAKADGGMVFTEPQIHAWYRLKDGRVTALNDTAKTSVAKGVTVGSYQKLVHGRYADKLPGSAYQRSGKLGGFSPTTGVSDRAPDRGPAPVLLALGAGGVVTAAGVALARRRRTPDSH</sequence>
<name>A0A4R5AB92_9ACTN</name>
<feature type="transmembrane region" description="Helical" evidence="1">
    <location>
        <begin position="235"/>
        <end position="255"/>
    </location>
</feature>
<keyword evidence="1" id="KW-0472">Membrane</keyword>
<evidence type="ECO:0000256" key="1">
    <source>
        <dbReference type="SAM" id="Phobius"/>
    </source>
</evidence>
<gene>
    <name evidence="3" type="ORF">E1298_38480</name>
</gene>